<dbReference type="eggNOG" id="ENOG5032YK6">
    <property type="taxonomic scope" value="Bacteria"/>
</dbReference>
<dbReference type="EMBL" id="CP008849">
    <property type="protein sequence ID" value="AIF97251.1"/>
    <property type="molecule type" value="Genomic_DNA"/>
</dbReference>
<dbReference type="RefSeq" id="WP_044055443.1">
    <property type="nucleotide sequence ID" value="NZ_CAJXAX010000010.1"/>
</dbReference>
<dbReference type="Proteomes" id="UP000056090">
    <property type="component" value="Chromosome"/>
</dbReference>
<gene>
    <name evidence="1" type="ORF">EP13_00290</name>
</gene>
<evidence type="ECO:0008006" key="3">
    <source>
        <dbReference type="Google" id="ProtNLM"/>
    </source>
</evidence>
<reference evidence="1 2" key="1">
    <citation type="submission" date="2014-06" db="EMBL/GenBank/DDBJ databases">
        <title>Genomes of Alteromonas australica, a world apart.</title>
        <authorList>
            <person name="Gonzaga A."/>
            <person name="Lopez-Perez M."/>
            <person name="Rodriguez-Valera F."/>
        </authorList>
    </citation>
    <scope>NUCLEOTIDE SEQUENCE [LARGE SCALE GENOMIC DNA]</scope>
    <source>
        <strain evidence="1 2">H 17</strain>
    </source>
</reference>
<dbReference type="AlphaFoldDB" id="A0A075NUQ3"/>
<dbReference type="PATRIC" id="fig|589873.4.peg.60"/>
<sequence>MARLSQRAMNNVVILAMLVMIALFNLDKFASTPDAPSSRSLLPSDAYVLKIEQDGHKLERNGQTWRQVSGRAALPVTPQAQYAAWQQAALVPTPLPDSALSQVEPIITVVWLAGYSQGIVYAFYPSSHPTTVKLDGQWYALENAELRTLLPWLSFADQ</sequence>
<evidence type="ECO:0000313" key="2">
    <source>
        <dbReference type="Proteomes" id="UP000056090"/>
    </source>
</evidence>
<accession>A0A075NUQ3</accession>
<keyword evidence="2" id="KW-1185">Reference proteome</keyword>
<dbReference type="OrthoDB" id="5587008at2"/>
<dbReference type="KEGG" id="aal:EP13_00290"/>
<dbReference type="KEGG" id="aaus:EP12_00300"/>
<organism evidence="1 2">
    <name type="scientific">Alteromonas australica</name>
    <dbReference type="NCBI Taxonomy" id="589873"/>
    <lineage>
        <taxon>Bacteria</taxon>
        <taxon>Pseudomonadati</taxon>
        <taxon>Pseudomonadota</taxon>
        <taxon>Gammaproteobacteria</taxon>
        <taxon>Alteromonadales</taxon>
        <taxon>Alteromonadaceae</taxon>
        <taxon>Alteromonas/Salinimonas group</taxon>
        <taxon>Alteromonas</taxon>
    </lineage>
</organism>
<proteinExistence type="predicted"/>
<evidence type="ECO:0000313" key="1">
    <source>
        <dbReference type="EMBL" id="AIF97251.1"/>
    </source>
</evidence>
<dbReference type="GeneID" id="78253385"/>
<protein>
    <recommendedName>
        <fullName evidence="3">DUF4340 domain-containing protein</fullName>
    </recommendedName>
</protein>
<name>A0A075NUQ3_9ALTE</name>